<keyword evidence="2" id="KW-1185">Reference proteome</keyword>
<dbReference type="RefSeq" id="YP_164097.1">
    <property type="nucleotide sequence ID" value="NC_006549.1"/>
</dbReference>
<accession>Q5YFR3</accession>
<dbReference type="GeneID" id="3197163"/>
<dbReference type="KEGG" id="vg:3197163"/>
<evidence type="ECO:0000313" key="2">
    <source>
        <dbReference type="Proteomes" id="UP000172127"/>
    </source>
</evidence>
<evidence type="ECO:0000313" key="1">
    <source>
        <dbReference type="EMBL" id="AAS18017.1"/>
    </source>
</evidence>
<proteinExistence type="predicted"/>
<name>Q5YFR3_9VIRU</name>
<organism evidence="1 2">
    <name type="scientific">Singapore grouper iridovirus</name>
    <dbReference type="NCBI Taxonomy" id="262968"/>
    <lineage>
        <taxon>Viruses</taxon>
        <taxon>Varidnaviria</taxon>
        <taxon>Bamfordvirae</taxon>
        <taxon>Nucleocytoviricota</taxon>
        <taxon>Megaviricetes</taxon>
        <taxon>Pimascovirales</taxon>
        <taxon>Pimascovirales incertae sedis</taxon>
        <taxon>Iridoviridae</taxon>
        <taxon>Alphairidovirinae</taxon>
        <taxon>Ranavirus</taxon>
        <taxon>Ranavirus epinephelus1</taxon>
    </lineage>
</organism>
<gene>
    <name evidence="1" type="ORF">ORF002R</name>
</gene>
<dbReference type="EMBL" id="AY521625">
    <property type="protein sequence ID" value="AAS18017.1"/>
    <property type="molecule type" value="Genomic_DNA"/>
</dbReference>
<dbReference type="Proteomes" id="UP000172127">
    <property type="component" value="Segment"/>
</dbReference>
<reference evidence="1 2" key="1">
    <citation type="journal article" date="2004" name="J. Virol.">
        <title>Functional genomics analysis of Singapore grouper iridovirus: complete sequence determination and proteomic analysis.</title>
        <authorList>
            <person name="Song W.J."/>
            <person name="Qin Q.W."/>
            <person name="Qiu J."/>
            <person name="Huang C.H."/>
            <person name="Wang F."/>
            <person name="Hew C.L."/>
        </authorList>
    </citation>
    <scope>NUCLEOTIDE SEQUENCE [LARGE SCALE GENOMIC DNA]</scope>
</reference>
<sequence length="133" mass="14201">MSMSAMASSHAGGSTTIRLSNSSECLSVRNLVPRISRSRFLLAAVNATTSLEAIIHTLGDETRASVSAFPLTPESIVGLSTSAYEARGVEINCLGVTTRSGGKRSFHMFSVAVEQTMMHFSRLTYNAATWADP</sequence>
<protein>
    <submittedName>
        <fullName evidence="1">Uncharacterized protein</fullName>
    </submittedName>
</protein>